<keyword evidence="10" id="KW-1185">Reference proteome</keyword>
<dbReference type="SMART" id="SM00220">
    <property type="entry name" value="S_TKc"/>
    <property type="match status" value="1"/>
</dbReference>
<dbReference type="InterPro" id="IPR000719">
    <property type="entry name" value="Prot_kinase_dom"/>
</dbReference>
<feature type="region of interest" description="Disordered" evidence="6">
    <location>
        <begin position="1"/>
        <end position="39"/>
    </location>
</feature>
<evidence type="ECO:0000256" key="1">
    <source>
        <dbReference type="ARBA" id="ARBA00022679"/>
    </source>
</evidence>
<dbReference type="GO" id="GO:0005524">
    <property type="term" value="F:ATP binding"/>
    <property type="evidence" value="ECO:0007669"/>
    <property type="project" value="UniProtKB-UniRule"/>
</dbReference>
<dbReference type="PANTHER" id="PTHR43289">
    <property type="entry name" value="MITOGEN-ACTIVATED PROTEIN KINASE KINASE KINASE 20-RELATED"/>
    <property type="match status" value="1"/>
</dbReference>
<evidence type="ECO:0000256" key="2">
    <source>
        <dbReference type="ARBA" id="ARBA00022741"/>
    </source>
</evidence>
<dbReference type="PROSITE" id="PS50011">
    <property type="entry name" value="PROTEIN_KINASE_DOM"/>
    <property type="match status" value="1"/>
</dbReference>
<feature type="region of interest" description="Disordered" evidence="6">
    <location>
        <begin position="280"/>
        <end position="301"/>
    </location>
</feature>
<evidence type="ECO:0000313" key="9">
    <source>
        <dbReference type="EMBL" id="PHQ36150.1"/>
    </source>
</evidence>
<keyword evidence="7" id="KW-1133">Transmembrane helix</keyword>
<dbReference type="InterPro" id="IPR017441">
    <property type="entry name" value="Protein_kinase_ATP_BS"/>
</dbReference>
<name>A0A2G1WBF5_9BACT</name>
<keyword evidence="4 5" id="KW-0067">ATP-binding</keyword>
<organism evidence="9 10">
    <name type="scientific">Rhodopirellula bahusiensis</name>
    <dbReference type="NCBI Taxonomy" id="2014065"/>
    <lineage>
        <taxon>Bacteria</taxon>
        <taxon>Pseudomonadati</taxon>
        <taxon>Planctomycetota</taxon>
        <taxon>Planctomycetia</taxon>
        <taxon>Pirellulales</taxon>
        <taxon>Pirellulaceae</taxon>
        <taxon>Rhodopirellula</taxon>
    </lineage>
</organism>
<keyword evidence="1" id="KW-0808">Transferase</keyword>
<dbReference type="Proteomes" id="UP000225740">
    <property type="component" value="Unassembled WGS sequence"/>
</dbReference>
<feature type="binding site" evidence="5">
    <location>
        <position position="84"/>
    </location>
    <ligand>
        <name>ATP</name>
        <dbReference type="ChEBI" id="CHEBI:30616"/>
    </ligand>
</feature>
<feature type="transmembrane region" description="Helical" evidence="7">
    <location>
        <begin position="365"/>
        <end position="385"/>
    </location>
</feature>
<sequence length="606" mass="66247">MMTAPSPHSDSENFGERETADENLAVGEDSGFSLANEDTSPLSSVSAELVSHPRYEVLGVIGQGGMGSVYKARHRLMDRLVAIKVIKPELIRNAKAIQRFQREVKAAARLAHPNIVAAFDAEQVGELHLLVMEHVDGIDLAELVKQRGRLSVPVACEYVVQVATGLQHAFENGMVHRDIKPPNLMMSTADEGSSDDASELSDVTIKILDFGLASFAVPDDSNESVRTADHSITAIGTYIGTPAYVAPEQAQDARQADIRSDIYSLGATLHFLLFGRPPSVQEKTGRHDMDQADAASSEGLLDEDTIPDSLRDAIGRMVSPDPKNRFQTPNDVIQALTPFIAAAPDALPTSRHSDATAASRRTVKWWRIVGAVLLTCCVIGFFIFVNPWRFDTTETGLPATNPMQPSEAPLPAVPEPDQKQRSIDAINELDVIRDSIIGQWRIEAGQLLTPDFQRGLRAVLQLPVEVPVQYDLSLVVARRSDANKLYGGLNIAFPFGDSSGMLAVGTHRDVGGCFIERIDGIARHESLPTWTEGFFFEQDEHRTVDLNVRENEIVVFIDGIEAIQWSGDSTQIELPPGWEIPDTKSISLGATGEFVIDEIQFTPISD</sequence>
<dbReference type="Pfam" id="PF00069">
    <property type="entry name" value="Pkinase"/>
    <property type="match status" value="1"/>
</dbReference>
<dbReference type="PANTHER" id="PTHR43289:SF6">
    <property type="entry name" value="SERINE_THREONINE-PROTEIN KINASE NEKL-3"/>
    <property type="match status" value="1"/>
</dbReference>
<dbReference type="EMBL" id="NIZW01000003">
    <property type="protein sequence ID" value="PHQ36150.1"/>
    <property type="molecule type" value="Genomic_DNA"/>
</dbReference>
<evidence type="ECO:0000256" key="7">
    <source>
        <dbReference type="SAM" id="Phobius"/>
    </source>
</evidence>
<evidence type="ECO:0000313" key="10">
    <source>
        <dbReference type="Proteomes" id="UP000225740"/>
    </source>
</evidence>
<dbReference type="CDD" id="cd14014">
    <property type="entry name" value="STKc_PknB_like"/>
    <property type="match status" value="1"/>
</dbReference>
<dbReference type="AlphaFoldDB" id="A0A2G1WBF5"/>
<dbReference type="OrthoDB" id="6111975at2"/>
<feature type="region of interest" description="Disordered" evidence="6">
    <location>
        <begin position="396"/>
        <end position="417"/>
    </location>
</feature>
<dbReference type="Gene3D" id="1.10.510.10">
    <property type="entry name" value="Transferase(Phosphotransferase) domain 1"/>
    <property type="match status" value="1"/>
</dbReference>
<comment type="caution">
    <text evidence="9">The sequence shown here is derived from an EMBL/GenBank/DDBJ whole genome shotgun (WGS) entry which is preliminary data.</text>
</comment>
<evidence type="ECO:0000256" key="6">
    <source>
        <dbReference type="SAM" id="MobiDB-lite"/>
    </source>
</evidence>
<keyword evidence="9" id="KW-0723">Serine/threonine-protein kinase</keyword>
<dbReference type="InterPro" id="IPR011009">
    <property type="entry name" value="Kinase-like_dom_sf"/>
</dbReference>
<dbReference type="GO" id="GO:0004674">
    <property type="term" value="F:protein serine/threonine kinase activity"/>
    <property type="evidence" value="ECO:0007669"/>
    <property type="project" value="UniProtKB-KW"/>
</dbReference>
<evidence type="ECO:0000259" key="8">
    <source>
        <dbReference type="PROSITE" id="PS50011"/>
    </source>
</evidence>
<evidence type="ECO:0000256" key="4">
    <source>
        <dbReference type="ARBA" id="ARBA00022840"/>
    </source>
</evidence>
<dbReference type="Gene3D" id="3.30.200.20">
    <property type="entry name" value="Phosphorylase Kinase, domain 1"/>
    <property type="match status" value="1"/>
</dbReference>
<keyword evidence="2 5" id="KW-0547">Nucleotide-binding</keyword>
<feature type="compositionally biased region" description="Basic and acidic residues" evidence="6">
    <location>
        <begin position="9"/>
        <end position="20"/>
    </location>
</feature>
<keyword evidence="7" id="KW-0472">Membrane</keyword>
<gene>
    <name evidence="9" type="ORF">CEE69_05645</name>
</gene>
<protein>
    <submittedName>
        <fullName evidence="9">Serine/threonine protein kinase</fullName>
    </submittedName>
</protein>
<keyword evidence="3 9" id="KW-0418">Kinase</keyword>
<proteinExistence type="predicted"/>
<reference evidence="9 10" key="1">
    <citation type="submission" date="2017-06" db="EMBL/GenBank/DDBJ databases">
        <title>Description of Rhodopirellula bahusiensis sp. nov.</title>
        <authorList>
            <person name="Kizina J."/>
            <person name="Harder J."/>
        </authorList>
    </citation>
    <scope>NUCLEOTIDE SEQUENCE [LARGE SCALE GENOMIC DNA]</scope>
    <source>
        <strain evidence="9 10">SWK21</strain>
    </source>
</reference>
<dbReference type="InterPro" id="IPR008271">
    <property type="entry name" value="Ser/Thr_kinase_AS"/>
</dbReference>
<evidence type="ECO:0000256" key="3">
    <source>
        <dbReference type="ARBA" id="ARBA00022777"/>
    </source>
</evidence>
<evidence type="ECO:0000256" key="5">
    <source>
        <dbReference type="PROSITE-ProRule" id="PRU10141"/>
    </source>
</evidence>
<dbReference type="SUPFAM" id="SSF56112">
    <property type="entry name" value="Protein kinase-like (PK-like)"/>
    <property type="match status" value="1"/>
</dbReference>
<feature type="domain" description="Protein kinase" evidence="8">
    <location>
        <begin position="55"/>
        <end position="340"/>
    </location>
</feature>
<dbReference type="PROSITE" id="PS00108">
    <property type="entry name" value="PROTEIN_KINASE_ST"/>
    <property type="match status" value="1"/>
</dbReference>
<dbReference type="PROSITE" id="PS00107">
    <property type="entry name" value="PROTEIN_KINASE_ATP"/>
    <property type="match status" value="1"/>
</dbReference>
<accession>A0A2G1WBF5</accession>
<keyword evidence="7" id="KW-0812">Transmembrane</keyword>